<dbReference type="Proteomes" id="UP000070133">
    <property type="component" value="Unassembled WGS sequence"/>
</dbReference>
<dbReference type="Gene3D" id="1.20.1280.140">
    <property type="match status" value="1"/>
</dbReference>
<keyword evidence="2" id="KW-1185">Reference proteome</keyword>
<dbReference type="AlphaFoldDB" id="A0A139HF07"/>
<dbReference type="PANTHER" id="PTHR38123:SF1">
    <property type="entry name" value="HYDROPHOBIC SURFACE BINDING PROTEIN"/>
    <property type="match status" value="1"/>
</dbReference>
<dbReference type="GO" id="GO:0005576">
    <property type="term" value="C:extracellular region"/>
    <property type="evidence" value="ECO:0007669"/>
    <property type="project" value="TreeGrafter"/>
</dbReference>
<evidence type="ECO:0000313" key="1">
    <source>
        <dbReference type="EMBL" id="KXT01023.1"/>
    </source>
</evidence>
<gene>
    <name evidence="1" type="ORF">AC578_4457</name>
</gene>
<comment type="caution">
    <text evidence="1">The sequence shown here is derived from an EMBL/GenBank/DDBJ whole genome shotgun (WGS) entry which is preliminary data.</text>
</comment>
<name>A0A139HF07_9PEZI</name>
<evidence type="ECO:0000313" key="2">
    <source>
        <dbReference type="Proteomes" id="UP000070133"/>
    </source>
</evidence>
<dbReference type="OrthoDB" id="3485059at2759"/>
<sequence>MPRWLLPPKQHPQQQNLHLINSSVQKLTKPLQAYPGGLLAASSISSDEERLGHAIADSESVTTEEEAKNITAYIRETLEPNIAICMALLKEKEEVLVAAGLQSTVFGDMGDLRKLTEDLGKALLAKAPERELIGGEEVVDMIDGDFEDAINVFV</sequence>
<protein>
    <submittedName>
        <fullName evidence="1">Uncharacterized protein</fullName>
    </submittedName>
</protein>
<dbReference type="EMBL" id="LFZN01000063">
    <property type="protein sequence ID" value="KXT01023.1"/>
    <property type="molecule type" value="Genomic_DNA"/>
</dbReference>
<reference evidence="1 2" key="1">
    <citation type="submission" date="2015-07" db="EMBL/GenBank/DDBJ databases">
        <title>Comparative genomics of the Sigatoka disease complex on banana suggests a link between parallel evolutionary changes in Pseudocercospora fijiensis and Pseudocercospora eumusae and increased virulence on the banana host.</title>
        <authorList>
            <person name="Chang T.-C."/>
            <person name="Salvucci A."/>
            <person name="Crous P.W."/>
            <person name="Stergiopoulos I."/>
        </authorList>
    </citation>
    <scope>NUCLEOTIDE SEQUENCE [LARGE SCALE GENOMIC DNA]</scope>
    <source>
        <strain evidence="1 2">CBS 114824</strain>
    </source>
</reference>
<dbReference type="InterPro" id="IPR021054">
    <property type="entry name" value="Cell_wall_mannoprotein_1"/>
</dbReference>
<proteinExistence type="predicted"/>
<dbReference type="PANTHER" id="PTHR38123">
    <property type="entry name" value="CELL WALL SERINE-THREONINE-RICH GALACTOMANNOPROTEIN MP1 (AFU_ORTHOLOGUE AFUA_4G03240)"/>
    <property type="match status" value="1"/>
</dbReference>
<dbReference type="Pfam" id="PF12296">
    <property type="entry name" value="HsbA"/>
    <property type="match status" value="1"/>
</dbReference>
<organism evidence="1 2">
    <name type="scientific">Pseudocercospora eumusae</name>
    <dbReference type="NCBI Taxonomy" id="321146"/>
    <lineage>
        <taxon>Eukaryota</taxon>
        <taxon>Fungi</taxon>
        <taxon>Dikarya</taxon>
        <taxon>Ascomycota</taxon>
        <taxon>Pezizomycotina</taxon>
        <taxon>Dothideomycetes</taxon>
        <taxon>Dothideomycetidae</taxon>
        <taxon>Mycosphaerellales</taxon>
        <taxon>Mycosphaerellaceae</taxon>
        <taxon>Pseudocercospora</taxon>
    </lineage>
</organism>
<accession>A0A139HF07</accession>